<dbReference type="InterPro" id="IPR052045">
    <property type="entry name" value="Sulfur_Carrier/Prot_Modifier"/>
</dbReference>
<evidence type="ECO:0000313" key="1">
    <source>
        <dbReference type="EMBL" id="ARF53800.1"/>
    </source>
</evidence>
<dbReference type="STRING" id="553510.B1H19_06060"/>
<evidence type="ECO:0008006" key="3">
    <source>
        <dbReference type="Google" id="ProtNLM"/>
    </source>
</evidence>
<organism evidence="1 2">
    <name type="scientific">Streptomyces gilvosporeus</name>
    <dbReference type="NCBI Taxonomy" id="553510"/>
    <lineage>
        <taxon>Bacteria</taxon>
        <taxon>Bacillati</taxon>
        <taxon>Actinomycetota</taxon>
        <taxon>Actinomycetes</taxon>
        <taxon>Kitasatosporales</taxon>
        <taxon>Streptomycetaceae</taxon>
        <taxon>Streptomyces</taxon>
    </lineage>
</organism>
<protein>
    <recommendedName>
        <fullName evidence="3">Thiamine biosynthesis protein ThiS</fullName>
    </recommendedName>
</protein>
<gene>
    <name evidence="1" type="ORF">B1H19_06060</name>
</gene>
<evidence type="ECO:0000313" key="2">
    <source>
        <dbReference type="Proteomes" id="UP000192726"/>
    </source>
</evidence>
<name>A0A1V0TLQ0_9ACTN</name>
<dbReference type="SUPFAM" id="SSF54285">
    <property type="entry name" value="MoaD/ThiS"/>
    <property type="match status" value="1"/>
</dbReference>
<keyword evidence="2" id="KW-1185">Reference proteome</keyword>
<dbReference type="InterPro" id="IPR012675">
    <property type="entry name" value="Beta-grasp_dom_sf"/>
</dbReference>
<dbReference type="Pfam" id="PF02597">
    <property type="entry name" value="ThiS"/>
    <property type="match status" value="1"/>
</dbReference>
<dbReference type="KEGG" id="sgv:B1H19_06060"/>
<dbReference type="Proteomes" id="UP000192726">
    <property type="component" value="Chromosome"/>
</dbReference>
<dbReference type="PANTHER" id="PTHR38031">
    <property type="entry name" value="SULFUR CARRIER PROTEIN SLR0821-RELATED"/>
    <property type="match status" value="1"/>
</dbReference>
<dbReference type="InterPro" id="IPR016155">
    <property type="entry name" value="Mopterin_synth/thiamin_S_b"/>
</dbReference>
<dbReference type="InterPro" id="IPR003749">
    <property type="entry name" value="ThiS/MoaD-like"/>
</dbReference>
<dbReference type="Gene3D" id="3.10.20.30">
    <property type="match status" value="1"/>
</dbReference>
<dbReference type="OrthoDB" id="9103075at2"/>
<proteinExistence type="predicted"/>
<dbReference type="EMBL" id="CP020569">
    <property type="protein sequence ID" value="ARF53800.1"/>
    <property type="molecule type" value="Genomic_DNA"/>
</dbReference>
<dbReference type="PANTHER" id="PTHR38031:SF1">
    <property type="entry name" value="SULFUR CARRIER PROTEIN CYSO"/>
    <property type="match status" value="1"/>
</dbReference>
<dbReference type="CDD" id="cd17040">
    <property type="entry name" value="Ubl_MoaD_like"/>
    <property type="match status" value="1"/>
</dbReference>
<reference evidence="1 2" key="1">
    <citation type="submission" date="2017-04" db="EMBL/GenBank/DDBJ databases">
        <title>Complete Genome Sequence of Streptomyces gilvosporeus F607, a Capable Producer of Natamycin.</title>
        <authorList>
            <person name="Zong G."/>
            <person name="Zhong C."/>
            <person name="Fu J."/>
            <person name="Qin R."/>
            <person name="Cao G."/>
        </authorList>
    </citation>
    <scope>NUCLEOTIDE SEQUENCE [LARGE SCALE GENOMIC DNA]</scope>
    <source>
        <strain evidence="1 2">F607</strain>
    </source>
</reference>
<sequence>MKLHFTGTLQRFVDFDPVLTLPAGTLAETLRRAEERYPRLRPVLRDNGGRLRRTHRVVLNGELLASPDDDLMLRDGDTVEILTAIAGG</sequence>
<accession>A0A1V0TLQ0</accession>
<dbReference type="RefSeq" id="WP_083103587.1">
    <property type="nucleotide sequence ID" value="NZ_CP020569.1"/>
</dbReference>
<dbReference type="AlphaFoldDB" id="A0A1V0TLQ0"/>